<evidence type="ECO:0000259" key="1">
    <source>
        <dbReference type="Pfam" id="PF00561"/>
    </source>
</evidence>
<comment type="caution">
    <text evidence="2">The sequence shown here is derived from an EMBL/GenBank/DDBJ whole genome shotgun (WGS) entry which is preliminary data.</text>
</comment>
<dbReference type="EMBL" id="JAELVF020000001">
    <property type="protein sequence ID" value="MBU7598041.1"/>
    <property type="molecule type" value="Genomic_DNA"/>
</dbReference>
<protein>
    <submittedName>
        <fullName evidence="2">Alpha/beta hydrolase</fullName>
    </submittedName>
</protein>
<dbReference type="InterPro" id="IPR000073">
    <property type="entry name" value="AB_hydrolase_1"/>
</dbReference>
<dbReference type="Proteomes" id="UP000694501">
    <property type="component" value="Unassembled WGS sequence"/>
</dbReference>
<organism evidence="2 3">
    <name type="scientific">Streptomyces tardus</name>
    <dbReference type="NCBI Taxonomy" id="2780544"/>
    <lineage>
        <taxon>Bacteria</taxon>
        <taxon>Bacillati</taxon>
        <taxon>Actinomycetota</taxon>
        <taxon>Actinomycetes</taxon>
        <taxon>Kitasatosporales</taxon>
        <taxon>Streptomycetaceae</taxon>
        <taxon>Streptomyces</taxon>
    </lineage>
</organism>
<dbReference type="SUPFAM" id="SSF53474">
    <property type="entry name" value="alpha/beta-Hydrolases"/>
    <property type="match status" value="1"/>
</dbReference>
<dbReference type="AlphaFoldDB" id="A0A949N811"/>
<reference evidence="2" key="1">
    <citation type="submission" date="2021-06" db="EMBL/GenBank/DDBJ databases">
        <title>Sequencing of actinobacteria type strains.</title>
        <authorList>
            <person name="Nguyen G.-S."/>
            <person name="Wentzel A."/>
        </authorList>
    </citation>
    <scope>NUCLEOTIDE SEQUENCE</scope>
    <source>
        <strain evidence="2">P38-E01</strain>
    </source>
</reference>
<feature type="domain" description="AB hydrolase-1" evidence="1">
    <location>
        <begin position="31"/>
        <end position="153"/>
    </location>
</feature>
<keyword evidence="3" id="KW-1185">Reference proteome</keyword>
<dbReference type="InterPro" id="IPR029058">
    <property type="entry name" value="AB_hydrolase_fold"/>
</dbReference>
<dbReference type="Pfam" id="PF00561">
    <property type="entry name" value="Abhydrolase_1"/>
    <property type="match status" value="1"/>
</dbReference>
<evidence type="ECO:0000313" key="2">
    <source>
        <dbReference type="EMBL" id="MBU7598041.1"/>
    </source>
</evidence>
<evidence type="ECO:0000313" key="3">
    <source>
        <dbReference type="Proteomes" id="UP000694501"/>
    </source>
</evidence>
<name>A0A949N811_9ACTN</name>
<gene>
    <name evidence="2" type="ORF">JGS22_010560</name>
</gene>
<dbReference type="RefSeq" id="WP_211043452.1">
    <property type="nucleotide sequence ID" value="NZ_JAELVF020000001.1"/>
</dbReference>
<proteinExistence type="predicted"/>
<sequence>MTQTPTEIHVPVAGGELACHRWQLPESGEVPVLALHGITANGRAWDAFAHALAGAGSAGPEAGLPTAGPVGDLFAPDLRGRADSAQLPGPYGLFAHVDDVLALLDHLDRPQAVLVGHSMGAFVAALAAARHPDRFPRVVLVDGGVGFPPPPGADIDAQLDAVLGPAVRRLSMTFPDPGSYRDFFRAHPALAEHWSPDIAAYVDHDLVADDGAFRSSCVPDAVRADGADVLSHDETLAAARQPQLNGVLLWAERGLLDDDRALYDADRLAGAGLDGARLPQRRIDDTNHYTVLFAPHALAHLVTATHHALALLRA</sequence>
<dbReference type="PANTHER" id="PTHR43798">
    <property type="entry name" value="MONOACYLGLYCEROL LIPASE"/>
    <property type="match status" value="1"/>
</dbReference>
<dbReference type="InterPro" id="IPR050266">
    <property type="entry name" value="AB_hydrolase_sf"/>
</dbReference>
<dbReference type="GO" id="GO:0016020">
    <property type="term" value="C:membrane"/>
    <property type="evidence" value="ECO:0007669"/>
    <property type="project" value="TreeGrafter"/>
</dbReference>
<accession>A0A949N811</accession>
<dbReference type="Gene3D" id="3.40.50.1820">
    <property type="entry name" value="alpha/beta hydrolase"/>
    <property type="match status" value="1"/>
</dbReference>
<dbReference type="GO" id="GO:0016787">
    <property type="term" value="F:hydrolase activity"/>
    <property type="evidence" value="ECO:0007669"/>
    <property type="project" value="UniProtKB-KW"/>
</dbReference>
<keyword evidence="2" id="KW-0378">Hydrolase</keyword>
<dbReference type="PANTHER" id="PTHR43798:SF33">
    <property type="entry name" value="HYDROLASE, PUTATIVE (AFU_ORTHOLOGUE AFUA_2G14860)-RELATED"/>
    <property type="match status" value="1"/>
</dbReference>